<accession>A0A7D5D7Y4</accession>
<evidence type="ECO:0000313" key="2">
    <source>
        <dbReference type="EMBL" id="QKZ04375.1"/>
    </source>
</evidence>
<dbReference type="EMBL" id="CP056030">
    <property type="protein sequence ID" value="QKZ04375.1"/>
    <property type="molecule type" value="Genomic_DNA"/>
</dbReference>
<evidence type="ECO:0000256" key="1">
    <source>
        <dbReference type="SAM" id="SignalP"/>
    </source>
</evidence>
<dbReference type="AlphaFoldDB" id="A0A7D5D7Y4"/>
<feature type="signal peptide" evidence="1">
    <location>
        <begin position="1"/>
        <end position="27"/>
    </location>
</feature>
<evidence type="ECO:0008006" key="4">
    <source>
        <dbReference type="Google" id="ProtNLM"/>
    </source>
</evidence>
<sequence>MTLRPLTRGVALALALVLVAGCSSQSAASRCYAKALPSRGEGSLAWGANPGAARKKSLHNCALYAERSGGTPRTCKVVLEQCK</sequence>
<dbReference type="PROSITE" id="PS51257">
    <property type="entry name" value="PROKAR_LIPOPROTEIN"/>
    <property type="match status" value="1"/>
</dbReference>
<keyword evidence="1" id="KW-0732">Signal</keyword>
<protein>
    <recommendedName>
        <fullName evidence="4">DUF4189 domain-containing protein</fullName>
    </recommendedName>
</protein>
<dbReference type="Proteomes" id="UP000509568">
    <property type="component" value="Chromosome"/>
</dbReference>
<reference evidence="2 3" key="1">
    <citation type="submission" date="2020-06" db="EMBL/GenBank/DDBJ databases">
        <title>Pseudomonas eucalypticola sp. nov., an endophyte of Eucalyptus dunnii leaves with biocontrol ability of eucalyptus leaf blight.</title>
        <authorList>
            <person name="Liu Y."/>
            <person name="Song Z."/>
            <person name="Zeng H."/>
            <person name="Lu M."/>
            <person name="Wang X."/>
            <person name="Lian X."/>
            <person name="Zhang Q."/>
        </authorList>
    </citation>
    <scope>NUCLEOTIDE SEQUENCE [LARGE SCALE GENOMIC DNA]</scope>
    <source>
        <strain evidence="2 3">NP-1</strain>
    </source>
</reference>
<dbReference type="RefSeq" id="WP_158157021.1">
    <property type="nucleotide sequence ID" value="NZ_CP056030.1"/>
</dbReference>
<organism evidence="2 3">
    <name type="scientific">Pseudomonas eucalypticola</name>
    <dbReference type="NCBI Taxonomy" id="2599595"/>
    <lineage>
        <taxon>Bacteria</taxon>
        <taxon>Pseudomonadati</taxon>
        <taxon>Pseudomonadota</taxon>
        <taxon>Gammaproteobacteria</taxon>
        <taxon>Pseudomonadales</taxon>
        <taxon>Pseudomonadaceae</taxon>
        <taxon>Pseudomonas</taxon>
    </lineage>
</organism>
<name>A0A7D5D7Y4_9PSED</name>
<dbReference type="KEGG" id="pez:HWQ56_11480"/>
<gene>
    <name evidence="2" type="ORF">HWQ56_11480</name>
</gene>
<evidence type="ECO:0000313" key="3">
    <source>
        <dbReference type="Proteomes" id="UP000509568"/>
    </source>
</evidence>
<keyword evidence="3" id="KW-1185">Reference proteome</keyword>
<proteinExistence type="predicted"/>
<feature type="chain" id="PRO_5028956223" description="DUF4189 domain-containing protein" evidence="1">
    <location>
        <begin position="28"/>
        <end position="83"/>
    </location>
</feature>